<reference evidence="8 10" key="1">
    <citation type="submission" date="2016-02" db="EMBL/GenBank/DDBJ databases">
        <authorList>
            <person name="Strepis N."/>
        </authorList>
    </citation>
    <scope>NUCLEOTIDE SEQUENCE [LARGE SCALE GENOMIC DNA]</scope>
    <source>
        <strain evidence="8">Trichococcus flocculiformis</strain>
    </source>
</reference>
<proteinExistence type="predicted"/>
<dbReference type="GO" id="GO:0003677">
    <property type="term" value="F:DNA binding"/>
    <property type="evidence" value="ECO:0007669"/>
    <property type="project" value="InterPro"/>
</dbReference>
<comment type="caution">
    <text evidence="9">The sequence shown here is derived from an EMBL/GenBank/DDBJ whole genome shotgun (WGS) entry which is preliminary data.</text>
</comment>
<dbReference type="PANTHER" id="PTHR37299">
    <property type="entry name" value="TRANSCRIPTIONAL REGULATOR-RELATED"/>
    <property type="match status" value="1"/>
</dbReference>
<dbReference type="PROSITE" id="PS50930">
    <property type="entry name" value="HTH_LYTTR"/>
    <property type="match status" value="1"/>
</dbReference>
<dbReference type="EMBL" id="FJMZ01000006">
    <property type="protein sequence ID" value="CZQ87508.1"/>
    <property type="molecule type" value="Genomic_DNA"/>
</dbReference>
<evidence type="ECO:0000256" key="5">
    <source>
        <dbReference type="PROSITE-ProRule" id="PRU00169"/>
    </source>
</evidence>
<keyword evidence="3" id="KW-0010">Activator</keyword>
<evidence type="ECO:0000259" key="6">
    <source>
        <dbReference type="PROSITE" id="PS50110"/>
    </source>
</evidence>
<evidence type="ECO:0000313" key="9">
    <source>
        <dbReference type="EMBL" id="SFH63412.1"/>
    </source>
</evidence>
<dbReference type="PANTHER" id="PTHR37299:SF3">
    <property type="entry name" value="STAGE 0 SPORULATION PROTEIN A HOMOLOG"/>
    <property type="match status" value="1"/>
</dbReference>
<dbReference type="CDD" id="cd17533">
    <property type="entry name" value="REC_LytTR_AgrA-like"/>
    <property type="match status" value="1"/>
</dbReference>
<dbReference type="InterPro" id="IPR007492">
    <property type="entry name" value="LytTR_DNA-bd_dom"/>
</dbReference>
<keyword evidence="10" id="KW-1185">Reference proteome</keyword>
<organism evidence="9 11">
    <name type="scientific">Trichococcus flocculiformis</name>
    <dbReference type="NCBI Taxonomy" id="82803"/>
    <lineage>
        <taxon>Bacteria</taxon>
        <taxon>Bacillati</taxon>
        <taxon>Bacillota</taxon>
        <taxon>Bacilli</taxon>
        <taxon>Lactobacillales</taxon>
        <taxon>Carnobacteriaceae</taxon>
        <taxon>Trichococcus</taxon>
    </lineage>
</organism>
<feature type="domain" description="Response regulatory" evidence="6">
    <location>
        <begin position="4"/>
        <end position="128"/>
    </location>
</feature>
<dbReference type="Pfam" id="PF00072">
    <property type="entry name" value="Response_reg"/>
    <property type="match status" value="1"/>
</dbReference>
<evidence type="ECO:0000313" key="8">
    <source>
        <dbReference type="EMBL" id="CZQ87508.1"/>
    </source>
</evidence>
<evidence type="ECO:0000313" key="11">
    <source>
        <dbReference type="Proteomes" id="UP000199686"/>
    </source>
</evidence>
<dbReference type="Gene3D" id="3.40.50.2300">
    <property type="match status" value="1"/>
</dbReference>
<evidence type="ECO:0000256" key="3">
    <source>
        <dbReference type="ARBA" id="ARBA00023159"/>
    </source>
</evidence>
<keyword evidence="5" id="KW-0597">Phosphoprotein</keyword>
<dbReference type="SMART" id="SM00448">
    <property type="entry name" value="REC"/>
    <property type="match status" value="1"/>
</dbReference>
<sequence length="251" mass="29166">MSYSIIICEDQFLQLQQLESIIQNYILFHSELFQIKLKTQSPIEVKTYLKQFQPKNGIYFLDIDLNHSISGIDLAEMIRKADVQAKIIFVTTHDELAPLTFKRKVEALGFIAKDQPINTYREEIMELLTTAQDRIDGLKTAQKRNFSFSVGSQTFNIDMEDVLFVAPSNIPHRISLYTTNGQYEFYGKLNELEKRYPNLFRVNRSCLINPVNIREIDYSTRTIRFGEELSCSFPLGKAKKIKEVVKVDFDL</sequence>
<evidence type="ECO:0000313" key="10">
    <source>
        <dbReference type="Proteomes" id="UP000195947"/>
    </source>
</evidence>
<dbReference type="SUPFAM" id="SSF52172">
    <property type="entry name" value="CheY-like"/>
    <property type="match status" value="1"/>
</dbReference>
<dbReference type="Proteomes" id="UP000195947">
    <property type="component" value="Unassembled WGS sequence"/>
</dbReference>
<dbReference type="GO" id="GO:0000156">
    <property type="term" value="F:phosphorelay response regulator activity"/>
    <property type="evidence" value="ECO:0007669"/>
    <property type="project" value="InterPro"/>
</dbReference>
<keyword evidence="2" id="KW-0902">Two-component regulatory system</keyword>
<protein>
    <submittedName>
        <fullName evidence="9">Two component transcriptional regulator, LytTR family</fullName>
    </submittedName>
</protein>
<dbReference type="InterPro" id="IPR001789">
    <property type="entry name" value="Sig_transdc_resp-reg_receiver"/>
</dbReference>
<dbReference type="InterPro" id="IPR046947">
    <property type="entry name" value="LytR-like"/>
</dbReference>
<keyword evidence="1" id="KW-0963">Cytoplasm</keyword>
<dbReference type="AlphaFoldDB" id="A0AB38BG68"/>
<evidence type="ECO:0000256" key="2">
    <source>
        <dbReference type="ARBA" id="ARBA00023012"/>
    </source>
</evidence>
<reference evidence="9 11" key="2">
    <citation type="submission" date="2016-10" db="EMBL/GenBank/DDBJ databases">
        <authorList>
            <person name="Varghese N."/>
            <person name="Submissions S."/>
        </authorList>
    </citation>
    <scope>NUCLEOTIDE SEQUENCE [LARGE SCALE GENOMIC DNA]</scope>
    <source>
        <strain evidence="9 11">DSM 2094</strain>
    </source>
</reference>
<accession>A0AB38BG68</accession>
<dbReference type="InterPro" id="IPR011006">
    <property type="entry name" value="CheY-like_superfamily"/>
</dbReference>
<dbReference type="PROSITE" id="PS50110">
    <property type="entry name" value="RESPONSE_REGULATORY"/>
    <property type="match status" value="1"/>
</dbReference>
<gene>
    <name evidence="9" type="ORF">SAMN04488507_100662</name>
    <name evidence="8" type="ORF">TFLO_873</name>
</gene>
<evidence type="ECO:0000256" key="1">
    <source>
        <dbReference type="ARBA" id="ARBA00022490"/>
    </source>
</evidence>
<dbReference type="Proteomes" id="UP000199686">
    <property type="component" value="Unassembled WGS sequence"/>
</dbReference>
<feature type="modified residue" description="4-aspartylphosphate" evidence="5">
    <location>
        <position position="62"/>
    </location>
</feature>
<dbReference type="SMART" id="SM00850">
    <property type="entry name" value="LytTR"/>
    <property type="match status" value="1"/>
</dbReference>
<dbReference type="EMBL" id="FOQC01000006">
    <property type="protein sequence ID" value="SFH63412.1"/>
    <property type="molecule type" value="Genomic_DNA"/>
</dbReference>
<dbReference type="RefSeq" id="WP_086988476.1">
    <property type="nucleotide sequence ID" value="NZ_FJMZ01000006.1"/>
</dbReference>
<evidence type="ECO:0000256" key="4">
    <source>
        <dbReference type="ARBA" id="ARBA00037164"/>
    </source>
</evidence>
<comment type="function">
    <text evidence="4">Required for high-level post-exponential phase expression of a series of secreted proteins.</text>
</comment>
<feature type="domain" description="HTH LytTR-type" evidence="7">
    <location>
        <begin position="146"/>
        <end position="247"/>
    </location>
</feature>
<name>A0AB38BG68_9LACT</name>
<dbReference type="Gene3D" id="2.40.50.1020">
    <property type="entry name" value="LytTr DNA-binding domain"/>
    <property type="match status" value="1"/>
</dbReference>
<dbReference type="Pfam" id="PF04397">
    <property type="entry name" value="LytTR"/>
    <property type="match status" value="1"/>
</dbReference>
<evidence type="ECO:0000259" key="7">
    <source>
        <dbReference type="PROSITE" id="PS50930"/>
    </source>
</evidence>